<sequence length="133" mass="15339">MDKAQVNIKKRKKMVSLSDDEENDDVEKGRRFKILLPNGTSVELTTLEPDPEMLFTDFITLVKGKYLKEQKYLGSSNKGSINWKSTSLYLQDSDDVKIRNVVKLNKYKPYKCHILRLFDGSSDVAKSFKVIIM</sequence>
<organism evidence="2 3">
    <name type="scientific">Lupinus albus</name>
    <name type="common">White lupine</name>
    <name type="synonym">Lupinus termis</name>
    <dbReference type="NCBI Taxonomy" id="3870"/>
    <lineage>
        <taxon>Eukaryota</taxon>
        <taxon>Viridiplantae</taxon>
        <taxon>Streptophyta</taxon>
        <taxon>Embryophyta</taxon>
        <taxon>Tracheophyta</taxon>
        <taxon>Spermatophyta</taxon>
        <taxon>Magnoliopsida</taxon>
        <taxon>eudicotyledons</taxon>
        <taxon>Gunneridae</taxon>
        <taxon>Pentapetalae</taxon>
        <taxon>rosids</taxon>
        <taxon>fabids</taxon>
        <taxon>Fabales</taxon>
        <taxon>Fabaceae</taxon>
        <taxon>Papilionoideae</taxon>
        <taxon>50 kb inversion clade</taxon>
        <taxon>genistoids sensu lato</taxon>
        <taxon>core genistoids</taxon>
        <taxon>Genisteae</taxon>
        <taxon>Lupinus</taxon>
    </lineage>
</organism>
<keyword evidence="3" id="KW-1185">Reference proteome</keyword>
<dbReference type="Proteomes" id="UP000447434">
    <property type="component" value="Chromosome 10"/>
</dbReference>
<dbReference type="OrthoDB" id="10036779at2759"/>
<evidence type="ECO:0000313" key="2">
    <source>
        <dbReference type="EMBL" id="KAE9604890.1"/>
    </source>
</evidence>
<gene>
    <name evidence="2" type="ORF">Lalb_Chr10g0091351</name>
</gene>
<dbReference type="AlphaFoldDB" id="A0A6A4PTT2"/>
<reference evidence="3" key="1">
    <citation type="journal article" date="2020" name="Nat. Commun.">
        <title>Genome sequence of the cluster root forming white lupin.</title>
        <authorList>
            <person name="Hufnagel B."/>
            <person name="Marques A."/>
            <person name="Soriano A."/>
            <person name="Marques L."/>
            <person name="Divol F."/>
            <person name="Doumas P."/>
            <person name="Sallet E."/>
            <person name="Mancinotti D."/>
            <person name="Carrere S."/>
            <person name="Marande W."/>
            <person name="Arribat S."/>
            <person name="Keller J."/>
            <person name="Huneau C."/>
            <person name="Blein T."/>
            <person name="Aime D."/>
            <person name="Laguerre M."/>
            <person name="Taylor J."/>
            <person name="Schubert V."/>
            <person name="Nelson M."/>
            <person name="Geu-Flores F."/>
            <person name="Crespi M."/>
            <person name="Gallardo-Guerrero K."/>
            <person name="Delaux P.-M."/>
            <person name="Salse J."/>
            <person name="Berges H."/>
            <person name="Guyot R."/>
            <person name="Gouzy J."/>
            <person name="Peret B."/>
        </authorList>
    </citation>
    <scope>NUCLEOTIDE SEQUENCE [LARGE SCALE GENOMIC DNA]</scope>
    <source>
        <strain evidence="3">cv. Amiga</strain>
    </source>
</reference>
<evidence type="ECO:0000256" key="1">
    <source>
        <dbReference type="SAM" id="MobiDB-lite"/>
    </source>
</evidence>
<feature type="region of interest" description="Disordered" evidence="1">
    <location>
        <begin position="1"/>
        <end position="25"/>
    </location>
</feature>
<proteinExistence type="predicted"/>
<comment type="caution">
    <text evidence="2">The sequence shown here is derived from an EMBL/GenBank/DDBJ whole genome shotgun (WGS) entry which is preliminary data.</text>
</comment>
<dbReference type="EMBL" id="WOCE01000010">
    <property type="protein sequence ID" value="KAE9604890.1"/>
    <property type="molecule type" value="Genomic_DNA"/>
</dbReference>
<evidence type="ECO:0000313" key="3">
    <source>
        <dbReference type="Proteomes" id="UP000447434"/>
    </source>
</evidence>
<name>A0A6A4PTT2_LUPAL</name>
<accession>A0A6A4PTT2</accession>
<protein>
    <submittedName>
        <fullName evidence="2">Uncharacterized protein</fullName>
    </submittedName>
</protein>